<comment type="caution">
    <text evidence="1">The sequence shown here is derived from an EMBL/GenBank/DDBJ whole genome shotgun (WGS) entry which is preliminary data.</text>
</comment>
<keyword evidence="2" id="KW-1185">Reference proteome</keyword>
<name>A0ABS5K3I1_9MOLU</name>
<sequence length="48" mass="5532">MRDKEKQKIKQRKKDNSIIGYKINGVNINYYKSLGATVKDLKDAGFTI</sequence>
<accession>A0ABS5K3I1</accession>
<evidence type="ECO:0000313" key="2">
    <source>
        <dbReference type="Proteomes" id="UP000811481"/>
    </source>
</evidence>
<dbReference type="Proteomes" id="UP000811481">
    <property type="component" value="Unassembled WGS sequence"/>
</dbReference>
<proteinExistence type="predicted"/>
<reference evidence="1" key="1">
    <citation type="submission" date="2021-04" db="EMBL/GenBank/DDBJ databases">
        <title>Draft genome sequence of StrPh-CL8, a phytoplasma strain causing strawberry phyllody in Chile.</title>
        <authorList>
            <person name="Cui W."/>
            <person name="Zamorano A."/>
            <person name="Fiore N."/>
        </authorList>
    </citation>
    <scope>NUCLEOTIDE SEQUENCE [LARGE SCALE GENOMIC DNA]</scope>
    <source>
        <strain evidence="1">StrPh-Cl</strain>
    </source>
</reference>
<evidence type="ECO:0000313" key="1">
    <source>
        <dbReference type="EMBL" id="MBS2126472.1"/>
    </source>
</evidence>
<gene>
    <name evidence="1" type="ORF">J8J04_02090</name>
</gene>
<organism evidence="1 2">
    <name type="scientific">'Fragaria x ananassa' phyllody phytoplasma</name>
    <dbReference type="NCBI Taxonomy" id="2358428"/>
    <lineage>
        <taxon>Bacteria</taxon>
        <taxon>Bacillati</taxon>
        <taxon>Mycoplasmatota</taxon>
        <taxon>Mollicutes</taxon>
        <taxon>Acholeplasmatales</taxon>
        <taxon>Acholeplasmataceae</taxon>
        <taxon>Candidatus Phytoplasma</taxon>
        <taxon>16SrXIII (Mexican periwinkle virescence group)</taxon>
    </lineage>
</organism>
<dbReference type="EMBL" id="JAGVRH010000006">
    <property type="protein sequence ID" value="MBS2126472.1"/>
    <property type="molecule type" value="Genomic_DNA"/>
</dbReference>
<protein>
    <submittedName>
        <fullName evidence="1">Uncharacterized protein</fullName>
    </submittedName>
</protein>
<dbReference type="RefSeq" id="WP_212331763.1">
    <property type="nucleotide sequence ID" value="NZ_JAGVRH010000006.1"/>
</dbReference>